<feature type="compositionally biased region" description="Low complexity" evidence="3">
    <location>
        <begin position="225"/>
        <end position="237"/>
    </location>
</feature>
<dbReference type="GO" id="GO:0030488">
    <property type="term" value="P:tRNA methylation"/>
    <property type="evidence" value="ECO:0007669"/>
    <property type="project" value="TreeGrafter"/>
</dbReference>
<comment type="similarity">
    <text evidence="1">Belongs to the THADA family.</text>
</comment>
<feature type="region of interest" description="Disordered" evidence="3">
    <location>
        <begin position="225"/>
        <end position="258"/>
    </location>
</feature>
<feature type="compositionally biased region" description="Low complexity" evidence="3">
    <location>
        <begin position="1217"/>
        <end position="1229"/>
    </location>
</feature>
<dbReference type="PANTHER" id="PTHR14387">
    <property type="entry name" value="THADA/DEATH RECEPTOR INTERACTING PROTEIN"/>
    <property type="match status" value="1"/>
</dbReference>
<dbReference type="Pfam" id="PF10350">
    <property type="entry name" value="DUF2428"/>
    <property type="match status" value="1"/>
</dbReference>
<dbReference type="InterPro" id="IPR016024">
    <property type="entry name" value="ARM-type_fold"/>
</dbReference>
<evidence type="ECO:0000256" key="2">
    <source>
        <dbReference type="ARBA" id="ARBA00022694"/>
    </source>
</evidence>
<dbReference type="OrthoDB" id="73997at2759"/>
<dbReference type="InterPro" id="IPR019442">
    <property type="entry name" value="THADA/TRM732_DUF2428"/>
</dbReference>
<protein>
    <submittedName>
        <fullName evidence="6">Uncharacterized protein</fullName>
    </submittedName>
</protein>
<dbReference type="GO" id="GO:0005829">
    <property type="term" value="C:cytosol"/>
    <property type="evidence" value="ECO:0007669"/>
    <property type="project" value="TreeGrafter"/>
</dbReference>
<feature type="domain" description="tRNA (32-2'-O)-methyltransferase regulator THADA-like C-terminal TPR repeats region" evidence="5">
    <location>
        <begin position="1520"/>
        <end position="1693"/>
    </location>
</feature>
<feature type="domain" description="DUF2428" evidence="4">
    <location>
        <begin position="1256"/>
        <end position="1518"/>
    </location>
</feature>
<evidence type="ECO:0000313" key="7">
    <source>
        <dbReference type="Proteomes" id="UP000051952"/>
    </source>
</evidence>
<name>A0A0S4JK18_BODSA</name>
<evidence type="ECO:0000313" key="6">
    <source>
        <dbReference type="EMBL" id="CUG89549.1"/>
    </source>
</evidence>
<dbReference type="Pfam" id="PF25151">
    <property type="entry name" value="TPR_Trm732_C"/>
    <property type="match status" value="1"/>
</dbReference>
<reference evidence="7" key="1">
    <citation type="submission" date="2015-09" db="EMBL/GenBank/DDBJ databases">
        <authorList>
            <consortium name="Pathogen Informatics"/>
        </authorList>
    </citation>
    <scope>NUCLEOTIDE SEQUENCE [LARGE SCALE GENOMIC DNA]</scope>
    <source>
        <strain evidence="7">Lake Konstanz</strain>
    </source>
</reference>
<evidence type="ECO:0000256" key="3">
    <source>
        <dbReference type="SAM" id="MobiDB-lite"/>
    </source>
</evidence>
<proteinExistence type="inferred from homology"/>
<dbReference type="VEuPathDB" id="TriTrypDB:BSAL_22005"/>
<keyword evidence="7" id="KW-1185">Reference proteome</keyword>
<dbReference type="PANTHER" id="PTHR14387:SF0">
    <property type="entry name" value="DUF2428 DOMAIN-CONTAINING PROTEIN"/>
    <property type="match status" value="1"/>
</dbReference>
<evidence type="ECO:0000259" key="4">
    <source>
        <dbReference type="Pfam" id="PF10350"/>
    </source>
</evidence>
<dbReference type="InterPro" id="IPR051954">
    <property type="entry name" value="tRNA_methyltransferase_THADA"/>
</dbReference>
<keyword evidence="2" id="KW-0819">tRNA processing</keyword>
<dbReference type="InterPro" id="IPR056842">
    <property type="entry name" value="THADA-like_TPR_C"/>
</dbReference>
<dbReference type="SUPFAM" id="SSF48371">
    <property type="entry name" value="ARM repeat"/>
    <property type="match status" value="1"/>
</dbReference>
<organism evidence="6 7">
    <name type="scientific">Bodo saltans</name>
    <name type="common">Flagellated protozoan</name>
    <dbReference type="NCBI Taxonomy" id="75058"/>
    <lineage>
        <taxon>Eukaryota</taxon>
        <taxon>Discoba</taxon>
        <taxon>Euglenozoa</taxon>
        <taxon>Kinetoplastea</taxon>
        <taxon>Metakinetoplastina</taxon>
        <taxon>Eubodonida</taxon>
        <taxon>Bodonidae</taxon>
        <taxon>Bodo</taxon>
    </lineage>
</organism>
<accession>A0A0S4JK18</accession>
<evidence type="ECO:0000256" key="1">
    <source>
        <dbReference type="ARBA" id="ARBA00010409"/>
    </source>
</evidence>
<dbReference type="Proteomes" id="UP000051952">
    <property type="component" value="Unassembled WGS sequence"/>
</dbReference>
<feature type="region of interest" description="Disordered" evidence="3">
    <location>
        <begin position="1217"/>
        <end position="1243"/>
    </location>
</feature>
<dbReference type="EMBL" id="CYKH01001749">
    <property type="protein sequence ID" value="CUG89549.1"/>
    <property type="molecule type" value="Genomic_DNA"/>
</dbReference>
<evidence type="ECO:0000259" key="5">
    <source>
        <dbReference type="Pfam" id="PF25151"/>
    </source>
</evidence>
<gene>
    <name evidence="6" type="ORF">BSAL_22005</name>
</gene>
<feature type="region of interest" description="Disordered" evidence="3">
    <location>
        <begin position="913"/>
        <end position="937"/>
    </location>
</feature>
<sequence length="2275" mass="244862">MTNTEVDFAAERRQLRRPDGSTITLPPQLQDRLETCVQLLRNASEGEHSSSLALSLILDEIVSATSADVHIKKISQLSPHLQALSSSNASTAMAAIARYFVFSWLLDCRVRYAHKALIGIARTFFFSNVHDSPFNLLIEELFTLDIIRASKEMIVACRTAPTLNAETLSSHRDAFVHLMNCMDSITVTLVPVYRSVFERCFAATLPLLGESVNWALNSALVNAASTAPTTTSTNNNNKRSRSPDREEGREDTAPSGGSNATTVVLARVFGEDVDLLRFFVRVTATHVHKFMQLPHCVAPLFDESSSSTIESQDGLTGVLCGAARMLSTPMLPKDVLNAAGLLVASTLTLRSLNIAVIRSACEAACAHRVNPLSEGGSVTAYNWWRQHSRAALLSLVSTATTTTTGVAVHDGGAAHLFTEDLAALFSQFSNIGRFAFFKGLLSHCQAPIQGSMETLPMLLLSDDNEHQQHASSINIVHDVIAANAVSYTTEVQEPDVRFMAIQTLDHVVRHIAGVLKCIAAEATRVAAAGSTLNDSLKRSFTQVCCASPKLRTTVQATVGMIMALWDDPTQQVSGPLYDTYRIVLSINEGIAACRTALGVAVASNDETDAHLVLSPVEALQQVLATQNDRRGKYHALLALVDVLPLEALLSHGTSAMSADADDSSKMREASRIREFCAPLIAGSCNSKISSVCGEVLAAIAKKSIDTWNAEDATTTAFDASRHKDLVEFWRVAFMLPIVEAAAGGAASFRGLNVSSTQAVSNVIAHMMVPLLKRWPTLSLDVALQCVVERASQTSSSSSSEGGSNWTQVAIEALFRARTCFIDTCAVVQPSNTTIYPLVSEALQSYDYELRMTAFGIAALSLRGAEPVTPWQCVLVERFILLNLHQGGDSTARGAFLQNIGKWIRRLSDSITSSKTRTGIPADPKKQKQMRKAGAQAPTAEQAQAIEAGFQVYVHTVYDHVTRLVALFAAHSGATTVTTADGASDNTQSLSLERRFAALTAYATLLDTLLPIFSLDGQESTSASPSSFHIAAAMKVHPVVAGNDAAITTALLPLSMVEPLLVTVSEGWDKIRLVAESLLEQFVHHNPQAVQYHLAAEISLVTSPQFANILFPVSSTTEDNGSSSAKLKRVVKQLQSARFKDCEGVVRKILLAARLTKVPRETIASHLSHLTASMMARCTELKHMGTMDVYRAIQARPLHGPLSLCAALFTQVLQSGSQNEGAGASSNNGGRRVQRAAPSDSGASRDPLVVERTFAALQVCSEILTVCSKLVSSIGGADEDETSSGTDQGRIDCRGHVYHVAAVAGEESDSNAAALIADTEALSRVVVNNSWLGIRAATSFVEHIVLTAPTQALPRDEISDTVSTLIDTLLRTKHNGVMSKCRQTLKSICSALLRSKQSTYYSIPANALAMLLGESGVTSSDEARVLRRSQGLPHAILPLLESEDPTVPFALFPMTMTCLFSAMSQDPSATSGLAVAHRVNALNVLKFIFDDKILGGRVVPYIQDAFVGAASGFRHVHWAVRNSSLMLFSSVLHRFIGDHPSTGGGGANTSFHDVASRIPRGIAFVLEALESAVIETEKTNFVQPALFPVLLMLSMLTPDAPHVTTHVAGSSGTRTAESETARDDNAHAMQLVQRCRSIRNLMARGASAGALCGLVPVEKLSNTIHELGQEMKRASLGGEGRNALHGALLHIHRLFGHYVGTIHIDAPIRPSSRFHPTLALSVIAATLRALSFAREELVVAAKCPTVADVYLRITCDVLYYSSIHGIVVQTGEQESSVELMCLRNTLSCALTVSRHLCESSQLTHSNADVVASKCRVGLFIALVGSHGRPVAADDIAEEHVQVILRTEAQRISNLATISNRWNALLWIGEALATRCGVNVIGVTPNRYHRDLFSTEQAAKTIAWLDTLLLTPRTTPYQHAPLHPEKFKHTIAASNTVATGPLSALLISTASAILGAHNSQESVSAVRKWSIAAFENITTILQFALTFRVWDTSILSHTASSGPHSLSMSTSELSAFGALLYHILETVPYSNAKSLSVQCLARLQSVTSIAAVASASQSFVNVVRSCASSEMPAVARHSAVTAVEQFLHSSPTLTATPSTVALLATHFRLLFDDEEAIRRHACEATTRIAARFQGQTTTTSVGAPRAYCQVSCAYVLHSLLRGLLQQSNHDATLVKLVHSVLLENCDVEPQQQTIAASEGNQTQPTGADVTVTDDVEVDEDDDEEVLFEREAANMFEEELAMQQWYSLIASTTTTSTTSAKLFFETLAQVNATAFFAL</sequence>
<feature type="compositionally biased region" description="Basic and acidic residues" evidence="3">
    <location>
        <begin position="241"/>
        <end position="252"/>
    </location>
</feature>
<dbReference type="OMA" id="YLHRALM"/>